<comment type="similarity">
    <text evidence="1">Belongs to the outer membrane porin (Opr) (TC 1.B.25) family.</text>
</comment>
<keyword evidence="2" id="KW-0813">Transport</keyword>
<dbReference type="Pfam" id="PF03573">
    <property type="entry name" value="OprD"/>
    <property type="match status" value="1"/>
</dbReference>
<feature type="chain" id="PRO_5034977192" evidence="4">
    <location>
        <begin position="29"/>
        <end position="463"/>
    </location>
</feature>
<evidence type="ECO:0000256" key="2">
    <source>
        <dbReference type="ARBA" id="ARBA00022448"/>
    </source>
</evidence>
<dbReference type="PANTHER" id="PTHR34596">
    <property type="entry name" value="CHITOPORIN"/>
    <property type="match status" value="1"/>
</dbReference>
<comment type="caution">
    <text evidence="5">The sequence shown here is derived from an EMBL/GenBank/DDBJ whole genome shotgun (WGS) entry which is preliminary data.</text>
</comment>
<accession>A0A8E1RVW2</accession>
<dbReference type="InterPro" id="IPR005318">
    <property type="entry name" value="OM_porin_bac"/>
</dbReference>
<evidence type="ECO:0000313" key="5">
    <source>
        <dbReference type="EMBL" id="KTS65940.1"/>
    </source>
</evidence>
<sequence length="463" mass="52459">MNTFTRRNKAALLPLATLMLGAAPPALAEGFVEDSTLEGTVYYWQRHRERKDLDPHSAHYQHYQTNLHHSTLTGALDYQSGYLADTVGIDVAAFATWDLFEGSPAHPNEISFSHGPSMWEDRGVGERNGLDLYRAALKLKAGDYWLRAGYIQPSGQTLLGTQWGFLPGTYQGVEVGAVYDYGAAGALSLSWMGANKYKAPWYRKMYEFREIDRQTRIPYLHSLGAKYDFKNGNTLELAWGESPHYLDKYFAKAARQTTLWDNPFSVSWQFYGSQDRTGRHDVYDEFAWQQGLTLAYQWDRYQFRLEGSAVHAPGKQGYYTVAMTPIYPNSAGRIDMWWDSRSDFNADGEKALFAGLMIDLSDIVWPGVSIGGSFAWGWDGKPARGGDWSQQQRLTETAINGDLVWQVQSGWAKDTVFKLHLTAYNNHSDNPSWGGGYGNVFQDEKDVKFMMIAPFSLFNHSRH</sequence>
<dbReference type="GO" id="GO:0015772">
    <property type="term" value="P:oligosaccharide transport"/>
    <property type="evidence" value="ECO:0007669"/>
    <property type="project" value="TreeGrafter"/>
</dbReference>
<dbReference type="GO" id="GO:0015288">
    <property type="term" value="F:porin activity"/>
    <property type="evidence" value="ECO:0007669"/>
    <property type="project" value="TreeGrafter"/>
</dbReference>
<dbReference type="PANTHER" id="PTHR34596:SF2">
    <property type="entry name" value="CHITOPORIN"/>
    <property type="match status" value="1"/>
</dbReference>
<dbReference type="EMBL" id="LDSE01000035">
    <property type="protein sequence ID" value="KTS65940.1"/>
    <property type="molecule type" value="Genomic_DNA"/>
</dbReference>
<dbReference type="RefSeq" id="WP_058775998.1">
    <property type="nucleotide sequence ID" value="NZ_CP076368.1"/>
</dbReference>
<proteinExistence type="inferred from homology"/>
<dbReference type="AlphaFoldDB" id="A0A8E1RVW2"/>
<protein>
    <submittedName>
        <fullName evidence="5">Chitoporin</fullName>
    </submittedName>
</protein>
<feature type="signal peptide" evidence="4">
    <location>
        <begin position="1"/>
        <end position="28"/>
    </location>
</feature>
<dbReference type="GO" id="GO:0016020">
    <property type="term" value="C:membrane"/>
    <property type="evidence" value="ECO:0007669"/>
    <property type="project" value="InterPro"/>
</dbReference>
<dbReference type="Proteomes" id="UP000071979">
    <property type="component" value="Unassembled WGS sequence"/>
</dbReference>
<keyword evidence="3 4" id="KW-0732">Signal</keyword>
<dbReference type="Gene3D" id="2.40.160.10">
    <property type="entry name" value="Porin"/>
    <property type="match status" value="1"/>
</dbReference>
<dbReference type="InterPro" id="IPR023614">
    <property type="entry name" value="Porin_dom_sf"/>
</dbReference>
<name>A0A8E1RVW2_9GAMM</name>
<evidence type="ECO:0000256" key="4">
    <source>
        <dbReference type="SAM" id="SignalP"/>
    </source>
</evidence>
<evidence type="ECO:0000313" key="6">
    <source>
        <dbReference type="Proteomes" id="UP000071979"/>
    </source>
</evidence>
<evidence type="ECO:0000256" key="3">
    <source>
        <dbReference type="ARBA" id="ARBA00022729"/>
    </source>
</evidence>
<gene>
    <name evidence="5" type="primary">chiP</name>
    <name evidence="5" type="ORF">SA3R_19460</name>
</gene>
<organism evidence="5 6">
    <name type="scientific">Pantoea dispersa</name>
    <dbReference type="NCBI Taxonomy" id="59814"/>
    <lineage>
        <taxon>Bacteria</taxon>
        <taxon>Pseudomonadati</taxon>
        <taxon>Pseudomonadota</taxon>
        <taxon>Gammaproteobacteria</taxon>
        <taxon>Enterobacterales</taxon>
        <taxon>Erwiniaceae</taxon>
        <taxon>Pantoea</taxon>
    </lineage>
</organism>
<reference evidence="5 6" key="1">
    <citation type="journal article" date="2016" name="Front. Microbiol.">
        <title>Genomic Resource of Rice Seed Associated Bacteria.</title>
        <authorList>
            <person name="Midha S."/>
            <person name="Bansal K."/>
            <person name="Sharma S."/>
            <person name="Kumar N."/>
            <person name="Patil P.P."/>
            <person name="Chaudhry V."/>
            <person name="Patil P.B."/>
        </authorList>
    </citation>
    <scope>NUCLEOTIDE SEQUENCE [LARGE SCALE GENOMIC DNA]</scope>
    <source>
        <strain evidence="5 6">SA3</strain>
    </source>
</reference>
<evidence type="ECO:0000256" key="1">
    <source>
        <dbReference type="ARBA" id="ARBA00009075"/>
    </source>
</evidence>